<dbReference type="InterPro" id="IPR003964">
    <property type="entry name" value="Carb_kinase"/>
</dbReference>
<dbReference type="FunFam" id="3.40.1160.10:FF:000007">
    <property type="entry name" value="Carbamate kinase"/>
    <property type="match status" value="1"/>
</dbReference>
<dbReference type="GO" id="GO:0019546">
    <property type="term" value="P:L-arginine deiminase pathway"/>
    <property type="evidence" value="ECO:0007669"/>
    <property type="project" value="TreeGrafter"/>
</dbReference>
<dbReference type="CDD" id="cd04235">
    <property type="entry name" value="AAK_CK"/>
    <property type="match status" value="1"/>
</dbReference>
<organism evidence="9">
    <name type="scientific">Thermosporothrix sp. COM3</name>
    <dbReference type="NCBI Taxonomy" id="2490863"/>
    <lineage>
        <taxon>Bacteria</taxon>
        <taxon>Bacillati</taxon>
        <taxon>Chloroflexota</taxon>
        <taxon>Ktedonobacteria</taxon>
        <taxon>Ktedonobacterales</taxon>
        <taxon>Thermosporotrichaceae</taxon>
        <taxon>Thermosporothrix</taxon>
    </lineage>
</organism>
<dbReference type="PANTHER" id="PTHR30409:SF1">
    <property type="entry name" value="CARBAMATE KINASE-RELATED"/>
    <property type="match status" value="1"/>
</dbReference>
<dbReference type="EMBL" id="AP019376">
    <property type="protein sequence ID" value="BBH87164.1"/>
    <property type="molecule type" value="Genomic_DNA"/>
</dbReference>
<dbReference type="Gene3D" id="3.40.1160.10">
    <property type="entry name" value="Acetylglutamate kinase-like"/>
    <property type="match status" value="1"/>
</dbReference>
<sequence>MRIVIALGGNAILRRGQPLEEYIQHQNVRAAARTLTEIIQEHEVIVTHGSGPQIGLLALQAAAYTEVHPYPLDVLGAEAEGMIGYRIEQELRNHLQAPRQVVTLLTQIEVDPNDPALEVPSKPIGPLYSEEEAARLTRKYGWVMAPEQGKMRRVVPSPSPLRILEMQAIRLLVDAGITVICAGSGGIPVVRQTDGYYGGVEVVIDKDRASALLAEQAQADVLLLLTDVDALYEGWGTPHARAIQRVSPEWLQARSFASGSMGPKVEAACAFVRHTNGRAVIGSLEQAPALLRGECGTTITNTALEVTYHPHP</sequence>
<evidence type="ECO:0000313" key="9">
    <source>
        <dbReference type="EMBL" id="BBH87164.1"/>
    </source>
</evidence>
<dbReference type="PANTHER" id="PTHR30409">
    <property type="entry name" value="CARBAMATE KINASE"/>
    <property type="match status" value="1"/>
</dbReference>
<evidence type="ECO:0000259" key="8">
    <source>
        <dbReference type="Pfam" id="PF00696"/>
    </source>
</evidence>
<reference evidence="9" key="1">
    <citation type="submission" date="2018-12" db="EMBL/GenBank/DDBJ databases">
        <title>Novel natural products biosynthetic potential of the class Ktedonobacteria.</title>
        <authorList>
            <person name="Zheng Y."/>
            <person name="Saitou A."/>
            <person name="Wang C.M."/>
            <person name="Toyoda A."/>
            <person name="Minakuchi Y."/>
            <person name="Sekiguchi Y."/>
            <person name="Ueda K."/>
            <person name="Takano H."/>
            <person name="Sakai Y."/>
            <person name="Yokota A."/>
            <person name="Yabe S."/>
        </authorList>
    </citation>
    <scope>NUCLEOTIDE SEQUENCE</scope>
    <source>
        <strain evidence="9">COM3</strain>
    </source>
</reference>
<dbReference type="NCBIfam" id="NF009008">
    <property type="entry name" value="PRK12354.1"/>
    <property type="match status" value="1"/>
</dbReference>
<gene>
    <name evidence="9" type="ORF">KTC_19150</name>
</gene>
<evidence type="ECO:0000256" key="3">
    <source>
        <dbReference type="ARBA" id="ARBA00022679"/>
    </source>
</evidence>
<evidence type="ECO:0000256" key="2">
    <source>
        <dbReference type="ARBA" id="ARBA00013070"/>
    </source>
</evidence>
<comment type="similarity">
    <text evidence="1 7">Belongs to the carbamate kinase family.</text>
</comment>
<comment type="catalytic activity">
    <reaction evidence="5">
        <text>hydrogencarbonate + NH4(+) + ATP = carbamoyl phosphate + ADP + H2O + H(+)</text>
        <dbReference type="Rhea" id="RHEA:10152"/>
        <dbReference type="ChEBI" id="CHEBI:15377"/>
        <dbReference type="ChEBI" id="CHEBI:15378"/>
        <dbReference type="ChEBI" id="CHEBI:17544"/>
        <dbReference type="ChEBI" id="CHEBI:28938"/>
        <dbReference type="ChEBI" id="CHEBI:30616"/>
        <dbReference type="ChEBI" id="CHEBI:58228"/>
        <dbReference type="ChEBI" id="CHEBI:456216"/>
        <dbReference type="EC" id="2.7.2.2"/>
    </reaction>
</comment>
<dbReference type="PIRSF" id="PIRSF000723">
    <property type="entry name" value="Carbamate_kin"/>
    <property type="match status" value="1"/>
</dbReference>
<dbReference type="SUPFAM" id="SSF53633">
    <property type="entry name" value="Carbamate kinase-like"/>
    <property type="match status" value="1"/>
</dbReference>
<evidence type="ECO:0000256" key="7">
    <source>
        <dbReference type="PIRNR" id="PIRNR000723"/>
    </source>
</evidence>
<dbReference type="InterPro" id="IPR001048">
    <property type="entry name" value="Asp/Glu/Uridylate_kinase"/>
</dbReference>
<evidence type="ECO:0000256" key="6">
    <source>
        <dbReference type="NCBIfam" id="TIGR00746"/>
    </source>
</evidence>
<dbReference type="PRINTS" id="PR01469">
    <property type="entry name" value="CARBMTKINASE"/>
</dbReference>
<evidence type="ECO:0000256" key="4">
    <source>
        <dbReference type="ARBA" id="ARBA00022777"/>
    </source>
</evidence>
<name>A0A455SPV9_9CHLR</name>
<dbReference type="GO" id="GO:0008804">
    <property type="term" value="F:carbamate kinase activity"/>
    <property type="evidence" value="ECO:0007669"/>
    <property type="project" value="UniProtKB-UniRule"/>
</dbReference>
<dbReference type="GO" id="GO:0005829">
    <property type="term" value="C:cytosol"/>
    <property type="evidence" value="ECO:0007669"/>
    <property type="project" value="TreeGrafter"/>
</dbReference>
<dbReference type="InterPro" id="IPR036393">
    <property type="entry name" value="AceGlu_kinase-like_sf"/>
</dbReference>
<proteinExistence type="inferred from homology"/>
<protein>
    <recommendedName>
        <fullName evidence="2 6">Carbamate kinase</fullName>
    </recommendedName>
</protein>
<accession>A0A455SPV9</accession>
<keyword evidence="3 7" id="KW-0808">Transferase</keyword>
<evidence type="ECO:0000256" key="1">
    <source>
        <dbReference type="ARBA" id="ARBA00011066"/>
    </source>
</evidence>
<dbReference type="Pfam" id="PF00696">
    <property type="entry name" value="AA_kinase"/>
    <property type="match status" value="1"/>
</dbReference>
<feature type="domain" description="Aspartate/glutamate/uridylate kinase" evidence="8">
    <location>
        <begin position="1"/>
        <end position="282"/>
    </location>
</feature>
<evidence type="ECO:0000256" key="5">
    <source>
        <dbReference type="ARBA" id="ARBA00048467"/>
    </source>
</evidence>
<dbReference type="NCBIfam" id="TIGR00746">
    <property type="entry name" value="arcC"/>
    <property type="match status" value="1"/>
</dbReference>
<keyword evidence="4 7" id="KW-0418">Kinase</keyword>
<dbReference type="AlphaFoldDB" id="A0A455SPV9"/>